<keyword evidence="3" id="KW-1185">Reference proteome</keyword>
<sequence length="782" mass="88353">MEEEELFMQFKSITATLRCELAAQKTENEVNRSIIDGLRKTIRDKNSCIESLKAVMKRQKQASIIRNDPIVSNYNIDDSDDTDGSDDDSDSSSDSEDSYDSDENDDSDISDESDSTDLKNSEHEIEIKDEAERQTLREIIKNMKVKLNDFKRQNEGMTALYLVGLLIRRRLMASSLSGSIQTPSIPKKHFKDRGNFAAHGSNPVADAFVVLHPSLLEYREGFSEHYKDIYCVEPSVIIANSSFCIFVQLVKIHGSFKLLLPLDLESARVLNHEQLQYRVAVLVLTVYPQKKLKNDVEWAADAEVCKELEELNEIECQLYADQRKTLRLSAIATMSASQSSSRNNGVSVNDNVINFMDIPEADRKMFLIDLAHGFFNLSLVPEHMKEGVIRRLEVAFNTKGSTVDETNEQPNTIELPTIIDIFESSPEKSTTSTTPFSINHGVEKMTWEELQKRGTKVTNETRGVGSEPLSGQKNHRAEETTVPVTSPILDNSKETELKIARKELIEADRIIQRQDTKIAQLLEWKNQNSFLVENMAKEHAASLQTKNVEIANLQTSSLADLATLDKKHEPLIEVAVQILGRKRELSKPGNLRNSPLIEEGNSAAHGGRCLADLQRMKIKPMDGDSDWFEKGYGVTDKGAQRFKGSSAFRKLINMRFDLRNLEYIDQQIISEFETTFQKIKTQINESLPAEGQTDKDDAHIMEALLLKDPVVKALFQEVCSKWVAAIDKDQTTRKEIRKDPKAMSFGRRSNFSGRTNRSRWKQGSSIMGTISEGMKSAIEKIL</sequence>
<name>A0A4Z1JWC0_9HELO</name>
<reference evidence="2 3" key="1">
    <citation type="submission" date="2017-12" db="EMBL/GenBank/DDBJ databases">
        <title>Comparative genomics of Botrytis spp.</title>
        <authorList>
            <person name="Valero-Jimenez C.A."/>
            <person name="Tapia P."/>
            <person name="Veloso J."/>
            <person name="Silva-Moreno E."/>
            <person name="Staats M."/>
            <person name="Valdes J.H."/>
            <person name="Van Kan J.A.L."/>
        </authorList>
    </citation>
    <scope>NUCLEOTIDE SEQUENCE [LARGE SCALE GENOMIC DNA]</scope>
    <source>
        <strain evidence="2 3">Be9601</strain>
    </source>
</reference>
<evidence type="ECO:0000256" key="1">
    <source>
        <dbReference type="SAM" id="MobiDB-lite"/>
    </source>
</evidence>
<evidence type="ECO:0000313" key="3">
    <source>
        <dbReference type="Proteomes" id="UP000297229"/>
    </source>
</evidence>
<dbReference type="AlphaFoldDB" id="A0A4Z1JWC0"/>
<comment type="caution">
    <text evidence="2">The sequence shown here is derived from an EMBL/GenBank/DDBJ whole genome shotgun (WGS) entry which is preliminary data.</text>
</comment>
<feature type="compositionally biased region" description="Acidic residues" evidence="1">
    <location>
        <begin position="77"/>
        <end position="115"/>
    </location>
</feature>
<feature type="region of interest" description="Disordered" evidence="1">
    <location>
        <begin position="453"/>
        <end position="480"/>
    </location>
</feature>
<dbReference type="EMBL" id="PQXM01000090">
    <property type="protein sequence ID" value="TGO77808.1"/>
    <property type="molecule type" value="Genomic_DNA"/>
</dbReference>
<evidence type="ECO:0000313" key="2">
    <source>
        <dbReference type="EMBL" id="TGO77808.1"/>
    </source>
</evidence>
<dbReference type="Proteomes" id="UP000297229">
    <property type="component" value="Unassembled WGS sequence"/>
</dbReference>
<protein>
    <submittedName>
        <fullName evidence="2">Uncharacterized protein</fullName>
    </submittedName>
</protein>
<gene>
    <name evidence="2" type="ORF">BELL_0090g00100</name>
</gene>
<feature type="compositionally biased region" description="Basic and acidic residues" evidence="1">
    <location>
        <begin position="116"/>
        <end position="130"/>
    </location>
</feature>
<accession>A0A4Z1JWC0</accession>
<proteinExistence type="predicted"/>
<organism evidence="2 3">
    <name type="scientific">Botrytis elliptica</name>
    <dbReference type="NCBI Taxonomy" id="278938"/>
    <lineage>
        <taxon>Eukaryota</taxon>
        <taxon>Fungi</taxon>
        <taxon>Dikarya</taxon>
        <taxon>Ascomycota</taxon>
        <taxon>Pezizomycotina</taxon>
        <taxon>Leotiomycetes</taxon>
        <taxon>Helotiales</taxon>
        <taxon>Sclerotiniaceae</taxon>
        <taxon>Botrytis</taxon>
    </lineage>
</organism>
<feature type="region of interest" description="Disordered" evidence="1">
    <location>
        <begin position="69"/>
        <end position="130"/>
    </location>
</feature>